<gene>
    <name evidence="2" type="ORF">JTE90_000678</name>
</gene>
<feature type="region of interest" description="Disordered" evidence="1">
    <location>
        <begin position="161"/>
        <end position="228"/>
    </location>
</feature>
<evidence type="ECO:0000313" key="2">
    <source>
        <dbReference type="EMBL" id="KAG8173815.1"/>
    </source>
</evidence>
<reference evidence="2 3" key="1">
    <citation type="journal article" date="2022" name="Nat. Ecol. Evol.">
        <title>A masculinizing supergene underlies an exaggerated male reproductive morph in a spider.</title>
        <authorList>
            <person name="Hendrickx F."/>
            <person name="De Corte Z."/>
            <person name="Sonet G."/>
            <person name="Van Belleghem S.M."/>
            <person name="Kostlbacher S."/>
            <person name="Vangestel C."/>
        </authorList>
    </citation>
    <scope>NUCLEOTIDE SEQUENCE [LARGE SCALE GENOMIC DNA]</scope>
    <source>
        <strain evidence="2">W744_W776</strain>
    </source>
</reference>
<accession>A0AAV6TPP0</accession>
<comment type="caution">
    <text evidence="2">The sequence shown here is derived from an EMBL/GenBank/DDBJ whole genome shotgun (WGS) entry which is preliminary data.</text>
</comment>
<dbReference type="AlphaFoldDB" id="A0AAV6TPP0"/>
<dbReference type="EMBL" id="JAFNEN010001479">
    <property type="protein sequence ID" value="KAG8173815.1"/>
    <property type="molecule type" value="Genomic_DNA"/>
</dbReference>
<proteinExistence type="predicted"/>
<dbReference type="Proteomes" id="UP000827092">
    <property type="component" value="Unassembled WGS sequence"/>
</dbReference>
<organism evidence="2 3">
    <name type="scientific">Oedothorax gibbosus</name>
    <dbReference type="NCBI Taxonomy" id="931172"/>
    <lineage>
        <taxon>Eukaryota</taxon>
        <taxon>Metazoa</taxon>
        <taxon>Ecdysozoa</taxon>
        <taxon>Arthropoda</taxon>
        <taxon>Chelicerata</taxon>
        <taxon>Arachnida</taxon>
        <taxon>Araneae</taxon>
        <taxon>Araneomorphae</taxon>
        <taxon>Entelegynae</taxon>
        <taxon>Araneoidea</taxon>
        <taxon>Linyphiidae</taxon>
        <taxon>Erigoninae</taxon>
        <taxon>Oedothorax</taxon>
    </lineage>
</organism>
<protein>
    <submittedName>
        <fullName evidence="2">Uncharacterized protein</fullName>
    </submittedName>
</protein>
<evidence type="ECO:0000256" key="1">
    <source>
        <dbReference type="SAM" id="MobiDB-lite"/>
    </source>
</evidence>
<keyword evidence="3" id="KW-1185">Reference proteome</keyword>
<name>A0AAV6TPP0_9ARAC</name>
<evidence type="ECO:0000313" key="3">
    <source>
        <dbReference type="Proteomes" id="UP000827092"/>
    </source>
</evidence>
<feature type="compositionally biased region" description="Polar residues" evidence="1">
    <location>
        <begin position="161"/>
        <end position="175"/>
    </location>
</feature>
<sequence>MAQFNFVAELSTQEIIEKATANGSRNFVIFLENKSGARIRYKKLVLDKPTFAKALTGERQKGIDIQGEIHKAIDKAIEPLILQLDKVIKKLAETQLKTFECLADLSRQVGSLATQGALQQPSAKILTLLIQKVELLPKQTTQQQKIVESLKPLQNTGAVNTTLAAKTHLPNTKNAPSLRKERDDPAPAETENKKAKLNCNPLKLPQTTPSIHEPSDEPSAMETNQRHDAGTDTAKIFCHKYATQPITFST</sequence>
<feature type="compositionally biased region" description="Basic and acidic residues" evidence="1">
    <location>
        <begin position="178"/>
        <end position="194"/>
    </location>
</feature>